<reference evidence="1" key="1">
    <citation type="submission" date="2014-09" db="EMBL/GenBank/DDBJ databases">
        <authorList>
            <person name="Magalhaes I.L.F."/>
            <person name="Oliveira U."/>
            <person name="Santos F.R."/>
            <person name="Vidigal T.H.D.A."/>
            <person name="Brescovit A.D."/>
            <person name="Santos A.J."/>
        </authorList>
    </citation>
    <scope>NUCLEOTIDE SEQUENCE</scope>
    <source>
        <tissue evidence="1">Shoot tissue taken approximately 20 cm above the soil surface</tissue>
    </source>
</reference>
<name>A0A0A8ZTN1_ARUDO</name>
<proteinExistence type="predicted"/>
<evidence type="ECO:0000313" key="1">
    <source>
        <dbReference type="EMBL" id="JAD38187.1"/>
    </source>
</evidence>
<sequence>MERILEVKNWGCVERGDNVEEVDGVAKRTNLGINVLEQPPCICGQHHPVAATTPLRSLPLTSTSLVEGDNELCLCGLDVPHRGD</sequence>
<dbReference type="EMBL" id="GBRH01259708">
    <property type="protein sequence ID" value="JAD38187.1"/>
    <property type="molecule type" value="Transcribed_RNA"/>
</dbReference>
<organism evidence="1">
    <name type="scientific">Arundo donax</name>
    <name type="common">Giant reed</name>
    <name type="synonym">Donax arundinaceus</name>
    <dbReference type="NCBI Taxonomy" id="35708"/>
    <lineage>
        <taxon>Eukaryota</taxon>
        <taxon>Viridiplantae</taxon>
        <taxon>Streptophyta</taxon>
        <taxon>Embryophyta</taxon>
        <taxon>Tracheophyta</taxon>
        <taxon>Spermatophyta</taxon>
        <taxon>Magnoliopsida</taxon>
        <taxon>Liliopsida</taxon>
        <taxon>Poales</taxon>
        <taxon>Poaceae</taxon>
        <taxon>PACMAD clade</taxon>
        <taxon>Arundinoideae</taxon>
        <taxon>Arundineae</taxon>
        <taxon>Arundo</taxon>
    </lineage>
</organism>
<protein>
    <submittedName>
        <fullName evidence="1">Uncharacterized protein</fullName>
    </submittedName>
</protein>
<reference evidence="1" key="2">
    <citation type="journal article" date="2015" name="Data Brief">
        <title>Shoot transcriptome of the giant reed, Arundo donax.</title>
        <authorList>
            <person name="Barrero R.A."/>
            <person name="Guerrero F.D."/>
            <person name="Moolhuijzen P."/>
            <person name="Goolsby J.A."/>
            <person name="Tidwell J."/>
            <person name="Bellgard S.E."/>
            <person name="Bellgard M.I."/>
        </authorList>
    </citation>
    <scope>NUCLEOTIDE SEQUENCE</scope>
    <source>
        <tissue evidence="1">Shoot tissue taken approximately 20 cm above the soil surface</tissue>
    </source>
</reference>
<dbReference type="AlphaFoldDB" id="A0A0A8ZTN1"/>
<accession>A0A0A8ZTN1</accession>